<organism evidence="9">
    <name type="scientific">Clostridium tertium</name>
    <dbReference type="NCBI Taxonomy" id="1559"/>
    <lineage>
        <taxon>Bacteria</taxon>
        <taxon>Bacillati</taxon>
        <taxon>Bacillota</taxon>
        <taxon>Clostridia</taxon>
        <taxon>Eubacteriales</taxon>
        <taxon>Clostridiaceae</taxon>
        <taxon>Clostridium</taxon>
    </lineage>
</organism>
<sequence length="157" mass="18101">MKNLSLLRIDDRFIHGQVIMSWVKMTKAKRIIIIDDRLVHDMFMKLIVEMAAPTGVEIDIYSEKDGVNELKKELLVSTIVLVKTPIVINNLINNGLEFDKVNVGGMGLNYGRKTLFRNISATDEEVEIFKDFIKRGIDVKIQIVSTEKEYDIRNYLK</sequence>
<dbReference type="GO" id="GO:0009401">
    <property type="term" value="P:phosphoenolpyruvate-dependent sugar phosphotransferase system"/>
    <property type="evidence" value="ECO:0007669"/>
    <property type="project" value="UniProtKB-KW"/>
</dbReference>
<evidence type="ECO:0000256" key="4">
    <source>
        <dbReference type="ARBA" id="ARBA00022597"/>
    </source>
</evidence>
<evidence type="ECO:0000256" key="6">
    <source>
        <dbReference type="ARBA" id="ARBA00022683"/>
    </source>
</evidence>
<dbReference type="GO" id="GO:0005737">
    <property type="term" value="C:cytoplasm"/>
    <property type="evidence" value="ECO:0007669"/>
    <property type="project" value="UniProtKB-SubCell"/>
</dbReference>
<evidence type="ECO:0000256" key="7">
    <source>
        <dbReference type="ARBA" id="ARBA00022777"/>
    </source>
</evidence>
<dbReference type="EC" id="2.7.1.69" evidence="9"/>
<keyword evidence="6" id="KW-0598">Phosphotransferase system</keyword>
<dbReference type="InterPro" id="IPR004720">
    <property type="entry name" value="PTS_IIB_sorbose-sp"/>
</dbReference>
<gene>
    <name evidence="9" type="primary">levE_2</name>
    <name evidence="9" type="ORF">CTLFYP3_01059</name>
</gene>
<dbReference type="GO" id="GO:0016301">
    <property type="term" value="F:kinase activity"/>
    <property type="evidence" value="ECO:0007669"/>
    <property type="project" value="UniProtKB-KW"/>
</dbReference>
<proteinExistence type="predicted"/>
<evidence type="ECO:0000313" key="9">
    <source>
        <dbReference type="EMBL" id="VYT93856.1"/>
    </source>
</evidence>
<name>A0A6N3AW10_9CLOT</name>
<evidence type="ECO:0000256" key="1">
    <source>
        <dbReference type="ARBA" id="ARBA00004496"/>
    </source>
</evidence>
<reference evidence="9" key="1">
    <citation type="submission" date="2019-11" db="EMBL/GenBank/DDBJ databases">
        <authorList>
            <person name="Feng L."/>
        </authorList>
    </citation>
    <scope>NUCLEOTIDE SEQUENCE</scope>
    <source>
        <strain evidence="9">CTertiumLFYP3</strain>
    </source>
</reference>
<keyword evidence="5 9" id="KW-0808">Transferase</keyword>
<dbReference type="Gene3D" id="3.40.35.10">
    <property type="entry name" value="Phosphotransferase system, sorbose subfamily IIB component"/>
    <property type="match status" value="1"/>
</dbReference>
<evidence type="ECO:0000259" key="8">
    <source>
        <dbReference type="PROSITE" id="PS51101"/>
    </source>
</evidence>
<comment type="subcellular location">
    <subcellularLocation>
        <location evidence="1">Cytoplasm</location>
    </subcellularLocation>
</comment>
<dbReference type="Pfam" id="PF03830">
    <property type="entry name" value="PTSIIB_sorb"/>
    <property type="match status" value="1"/>
</dbReference>
<dbReference type="AlphaFoldDB" id="A0A6N3AW10"/>
<keyword evidence="4" id="KW-0762">Sugar transport</keyword>
<keyword evidence="2" id="KW-0813">Transport</keyword>
<evidence type="ECO:0000256" key="3">
    <source>
        <dbReference type="ARBA" id="ARBA00022490"/>
    </source>
</evidence>
<dbReference type="RefSeq" id="WP_421755426.1">
    <property type="nucleotide sequence ID" value="NZ_CACRTO010000008.1"/>
</dbReference>
<evidence type="ECO:0000256" key="2">
    <source>
        <dbReference type="ARBA" id="ARBA00022448"/>
    </source>
</evidence>
<dbReference type="SUPFAM" id="SSF52728">
    <property type="entry name" value="PTS IIb component"/>
    <property type="match status" value="1"/>
</dbReference>
<feature type="domain" description="PTS EIIB type-4" evidence="8">
    <location>
        <begin position="1"/>
        <end position="157"/>
    </location>
</feature>
<dbReference type="EMBL" id="CACRTO010000008">
    <property type="protein sequence ID" value="VYT93856.1"/>
    <property type="molecule type" value="Genomic_DNA"/>
</dbReference>
<protein>
    <submittedName>
        <fullName evidence="9">Fructose-specific phosphotransferase enzyme IIB component</fullName>
        <ecNumber evidence="9">2.7.1.69</ecNumber>
    </submittedName>
</protein>
<dbReference type="GO" id="GO:0008982">
    <property type="term" value="F:protein-N(PI)-phosphohistidine-sugar phosphotransferase activity"/>
    <property type="evidence" value="ECO:0007669"/>
    <property type="project" value="InterPro"/>
</dbReference>
<keyword evidence="3" id="KW-0963">Cytoplasm</keyword>
<dbReference type="PROSITE" id="PS51101">
    <property type="entry name" value="PTS_EIIB_TYPE_4"/>
    <property type="match status" value="1"/>
</dbReference>
<accession>A0A6N3AW10</accession>
<dbReference type="InterPro" id="IPR036667">
    <property type="entry name" value="PTS_IIB_sorbose-sp_sf"/>
</dbReference>
<evidence type="ECO:0000256" key="5">
    <source>
        <dbReference type="ARBA" id="ARBA00022679"/>
    </source>
</evidence>
<keyword evidence="7" id="KW-0418">Kinase</keyword>